<dbReference type="Gene3D" id="3.20.200.10">
    <property type="entry name" value="MHCK/EF2 kinase"/>
    <property type="match status" value="1"/>
</dbReference>
<keyword evidence="2" id="KW-0808">Transferase</keyword>
<dbReference type="SMART" id="SM00811">
    <property type="entry name" value="Alpha_kinase"/>
    <property type="match status" value="1"/>
</dbReference>
<dbReference type="PANTHER" id="PTHR47763:SF1">
    <property type="entry name" value="DUF659 DOMAIN-CONTAINING PROTEIN"/>
    <property type="match status" value="1"/>
</dbReference>
<evidence type="ECO:0000313" key="6">
    <source>
        <dbReference type="Proteomes" id="UP000000600"/>
    </source>
</evidence>
<dbReference type="GO" id="GO:0005524">
    <property type="term" value="F:ATP binding"/>
    <property type="evidence" value="ECO:0007669"/>
    <property type="project" value="InterPro"/>
</dbReference>
<reference evidence="5 6" key="1">
    <citation type="journal article" date="2006" name="Nature">
        <title>Global trends of whole-genome duplications revealed by the ciliate Paramecium tetraurelia.</title>
        <authorList>
            <consortium name="Genoscope"/>
            <person name="Aury J.-M."/>
            <person name="Jaillon O."/>
            <person name="Duret L."/>
            <person name="Noel B."/>
            <person name="Jubin C."/>
            <person name="Porcel B.M."/>
            <person name="Segurens B."/>
            <person name="Daubin V."/>
            <person name="Anthouard V."/>
            <person name="Aiach N."/>
            <person name="Arnaiz O."/>
            <person name="Billaut A."/>
            <person name="Beisson J."/>
            <person name="Blanc I."/>
            <person name="Bouhouche K."/>
            <person name="Camara F."/>
            <person name="Duharcourt S."/>
            <person name="Guigo R."/>
            <person name="Gogendeau D."/>
            <person name="Katinka M."/>
            <person name="Keller A.-M."/>
            <person name="Kissmehl R."/>
            <person name="Klotz C."/>
            <person name="Koll F."/>
            <person name="Le Moue A."/>
            <person name="Lepere C."/>
            <person name="Malinsky S."/>
            <person name="Nowacki M."/>
            <person name="Nowak J.K."/>
            <person name="Plattner H."/>
            <person name="Poulain J."/>
            <person name="Ruiz F."/>
            <person name="Serrano V."/>
            <person name="Zagulski M."/>
            <person name="Dessen P."/>
            <person name="Betermier M."/>
            <person name="Weissenbach J."/>
            <person name="Scarpelli C."/>
            <person name="Schachter V."/>
            <person name="Sperling L."/>
            <person name="Meyer E."/>
            <person name="Cohen J."/>
            <person name="Wincker P."/>
        </authorList>
    </citation>
    <scope>NUCLEOTIDE SEQUENCE [LARGE SCALE GENOMIC DNA]</scope>
    <source>
        <strain evidence="5 6">Stock d4-2</strain>
    </source>
</reference>
<gene>
    <name evidence="5" type="ORF">GSPATT00016201001</name>
</gene>
<dbReference type="PANTHER" id="PTHR47763">
    <property type="entry name" value="ALPHA-PROTEIN KINASE VWKA"/>
    <property type="match status" value="1"/>
</dbReference>
<dbReference type="SUPFAM" id="SSF53300">
    <property type="entry name" value="vWA-like"/>
    <property type="match status" value="1"/>
</dbReference>
<dbReference type="PROSITE" id="PS51158">
    <property type="entry name" value="ALPHA_KINASE"/>
    <property type="match status" value="1"/>
</dbReference>
<dbReference type="EMBL" id="CT868396">
    <property type="protein sequence ID" value="CAK81359.1"/>
    <property type="molecule type" value="Genomic_DNA"/>
</dbReference>
<evidence type="ECO:0000256" key="2">
    <source>
        <dbReference type="ARBA" id="ARBA00022679"/>
    </source>
</evidence>
<dbReference type="RefSeq" id="XP_001448756.1">
    <property type="nucleotide sequence ID" value="XM_001448719.2"/>
</dbReference>
<dbReference type="OMA" id="LYCHQCV"/>
<evidence type="ECO:0000256" key="1">
    <source>
        <dbReference type="ARBA" id="ARBA00022527"/>
    </source>
</evidence>
<dbReference type="InterPro" id="IPR052969">
    <property type="entry name" value="Thr-specific_kinase-like"/>
</dbReference>
<dbReference type="OrthoDB" id="430683at2759"/>
<dbReference type="InterPro" id="IPR004166">
    <property type="entry name" value="a-kinase_dom"/>
</dbReference>
<dbReference type="CDD" id="cd04515">
    <property type="entry name" value="Alpha_kinase"/>
    <property type="match status" value="1"/>
</dbReference>
<name>A0DE92_PARTE</name>
<evidence type="ECO:0000313" key="5">
    <source>
        <dbReference type="EMBL" id="CAK81359.1"/>
    </source>
</evidence>
<dbReference type="GO" id="GO:0004674">
    <property type="term" value="F:protein serine/threonine kinase activity"/>
    <property type="evidence" value="ECO:0007669"/>
    <property type="project" value="UniProtKB-KW"/>
</dbReference>
<dbReference type="SUPFAM" id="SSF56112">
    <property type="entry name" value="Protein kinase-like (PK-like)"/>
    <property type="match status" value="1"/>
</dbReference>
<dbReference type="AlphaFoldDB" id="A0DE92"/>
<dbReference type="Proteomes" id="UP000000600">
    <property type="component" value="Unassembled WGS sequence"/>
</dbReference>
<dbReference type="KEGG" id="ptm:GSPATT00016201001"/>
<dbReference type="Gene3D" id="3.40.50.410">
    <property type="entry name" value="von Willebrand factor, type A domain"/>
    <property type="match status" value="1"/>
</dbReference>
<protein>
    <recommendedName>
        <fullName evidence="4">Alpha-type protein kinase domain-containing protein</fullName>
    </recommendedName>
</protein>
<dbReference type="InParanoid" id="A0DE92"/>
<dbReference type="HOGENOM" id="CLU_404119_0_0_1"/>
<evidence type="ECO:0000259" key="4">
    <source>
        <dbReference type="PROSITE" id="PS51158"/>
    </source>
</evidence>
<dbReference type="Pfam" id="PF02816">
    <property type="entry name" value="Alpha_kinase"/>
    <property type="match status" value="1"/>
</dbReference>
<evidence type="ECO:0000256" key="3">
    <source>
        <dbReference type="ARBA" id="ARBA00022777"/>
    </source>
</evidence>
<dbReference type="GeneID" id="5034541"/>
<proteinExistence type="predicted"/>
<accession>A0DE92</accession>
<sequence length="681" mass="79376">MNQSSDLAIKCPNPEHNKNVILVCFDECCPGQRLYCHQCVKIGVPVSHLEYQEELPFMFEHFKKVEKECDYLIDRMNKQMDMINQNYYLLVEGIRSKYQMSQQSLLNLSSEQINSFLSSSISFQLFQSKIQNLLEQLTNKFLCQLQQLLVDLNLTDLNYYQIPKINPNKSEDLHQTRNYQRINDKKKQDDRMIKEIIIKQQGFLEEYGKLDICYVIDFTSIMEKYIEQVRCCIQESFDVIKLQTNRDPILSSIAYYDIEQKPQNGKYHQFEFSNDIENLKQFIAEVPIKGGRDVPEDIRGALEQMITNLKWKNKFKIAILITDAPCHGRKYHNFPWDYHPNDDITETLHRLIEKQIILIGFNLNDRTVKIQKCLRLFFYVDASGFEFNKLAQKIAESLVSVSVKATQVNSKGTKSKKQQKESPTNTDGAIEALYKQGDFYNFEKQTRVVNNQFTVLNVTINDQVFADNLLSINKIGKNPETDYLIKVEGQFDCIRTEFPFAFGRINDVYLMKNKNGQQDEIYVIKSPLGKKMQISLDKADIDEALKQQNLNNCKFPDAVYSDCLILMDSQNKYWIAERFLKGEFVKYNNNYGYINECITELNKFDQAFSYYTFFISNGLYMINDVQGVGHYFTDPAVNTSTGEFDDTDQGQEGQGMFLVNFQSKIEIATKILKLLNMLIES</sequence>
<dbReference type="InterPro" id="IPR011009">
    <property type="entry name" value="Kinase-like_dom_sf"/>
</dbReference>
<keyword evidence="6" id="KW-1185">Reference proteome</keyword>
<organism evidence="5 6">
    <name type="scientific">Paramecium tetraurelia</name>
    <dbReference type="NCBI Taxonomy" id="5888"/>
    <lineage>
        <taxon>Eukaryota</taxon>
        <taxon>Sar</taxon>
        <taxon>Alveolata</taxon>
        <taxon>Ciliophora</taxon>
        <taxon>Intramacronucleata</taxon>
        <taxon>Oligohymenophorea</taxon>
        <taxon>Peniculida</taxon>
        <taxon>Parameciidae</taxon>
        <taxon>Paramecium</taxon>
    </lineage>
</organism>
<keyword evidence="1" id="KW-0723">Serine/threonine-protein kinase</keyword>
<keyword evidence="3" id="KW-0418">Kinase</keyword>
<dbReference type="InterPro" id="IPR036465">
    <property type="entry name" value="vWFA_dom_sf"/>
</dbReference>
<feature type="domain" description="Alpha-type protein kinase" evidence="4">
    <location>
        <begin position="386"/>
        <end position="677"/>
    </location>
</feature>